<sequence>MSAVLVTAGGSTGGVVPVGDVAWCSILCCGRGGAPVSSVPGRATSAWGRF</sequence>
<accession>A0ABW2SUW6</accession>
<proteinExistence type="predicted"/>
<dbReference type="Proteomes" id="UP001596514">
    <property type="component" value="Unassembled WGS sequence"/>
</dbReference>
<evidence type="ECO:0000313" key="1">
    <source>
        <dbReference type="EMBL" id="MFC7600072.1"/>
    </source>
</evidence>
<organism evidence="1 2">
    <name type="scientific">Streptosporangium amethystogenes subsp. fukuiense</name>
    <dbReference type="NCBI Taxonomy" id="698418"/>
    <lineage>
        <taxon>Bacteria</taxon>
        <taxon>Bacillati</taxon>
        <taxon>Actinomycetota</taxon>
        <taxon>Actinomycetes</taxon>
        <taxon>Streptosporangiales</taxon>
        <taxon>Streptosporangiaceae</taxon>
        <taxon>Streptosporangium</taxon>
    </lineage>
</organism>
<protein>
    <submittedName>
        <fullName evidence="1">Uncharacterized protein</fullName>
    </submittedName>
</protein>
<keyword evidence="2" id="KW-1185">Reference proteome</keyword>
<name>A0ABW2SUW6_9ACTN</name>
<gene>
    <name evidence="1" type="ORF">ACFQVD_08120</name>
</gene>
<evidence type="ECO:0000313" key="2">
    <source>
        <dbReference type="Proteomes" id="UP001596514"/>
    </source>
</evidence>
<comment type="caution">
    <text evidence="1">The sequence shown here is derived from an EMBL/GenBank/DDBJ whole genome shotgun (WGS) entry which is preliminary data.</text>
</comment>
<dbReference type="RefSeq" id="WP_343966228.1">
    <property type="nucleotide sequence ID" value="NZ_BAAAGK010000039.1"/>
</dbReference>
<dbReference type="EMBL" id="JBHTEE010000001">
    <property type="protein sequence ID" value="MFC7600072.1"/>
    <property type="molecule type" value="Genomic_DNA"/>
</dbReference>
<reference evidence="2" key="1">
    <citation type="journal article" date="2019" name="Int. J. Syst. Evol. Microbiol.">
        <title>The Global Catalogue of Microorganisms (GCM) 10K type strain sequencing project: providing services to taxonomists for standard genome sequencing and annotation.</title>
        <authorList>
            <consortium name="The Broad Institute Genomics Platform"/>
            <consortium name="The Broad Institute Genome Sequencing Center for Infectious Disease"/>
            <person name="Wu L."/>
            <person name="Ma J."/>
        </authorList>
    </citation>
    <scope>NUCLEOTIDE SEQUENCE [LARGE SCALE GENOMIC DNA]</scope>
    <source>
        <strain evidence="2">JCM 10083</strain>
    </source>
</reference>